<feature type="coiled-coil region" evidence="3">
    <location>
        <begin position="107"/>
        <end position="208"/>
    </location>
</feature>
<dbReference type="Pfam" id="PF11559">
    <property type="entry name" value="ADIP"/>
    <property type="match status" value="1"/>
</dbReference>
<evidence type="ECO:0000313" key="7">
    <source>
        <dbReference type="Proteomes" id="UP001234989"/>
    </source>
</evidence>
<protein>
    <recommendedName>
        <fullName evidence="5">DUF4283 domain-containing protein</fullName>
    </recommendedName>
</protein>
<keyword evidence="2 3" id="KW-0175">Coiled coil</keyword>
<keyword evidence="7" id="KW-1185">Reference proteome</keyword>
<gene>
    <name evidence="6" type="ORF">MTR67_030602</name>
</gene>
<proteinExistence type="inferred from homology"/>
<dbReference type="InterPro" id="IPR025558">
    <property type="entry name" value="DUF4283"/>
</dbReference>
<dbReference type="Proteomes" id="UP001234989">
    <property type="component" value="Chromosome 7"/>
</dbReference>
<feature type="domain" description="DUF4283" evidence="5">
    <location>
        <begin position="458"/>
        <end position="535"/>
    </location>
</feature>
<feature type="region of interest" description="Disordered" evidence="4">
    <location>
        <begin position="1"/>
        <end position="38"/>
    </location>
</feature>
<dbReference type="PANTHER" id="PTHR47057">
    <property type="entry name" value="AFADIN/ALPHA-ACTININ-BINDING"/>
    <property type="match status" value="1"/>
</dbReference>
<feature type="coiled-coil region" evidence="3">
    <location>
        <begin position="240"/>
        <end position="274"/>
    </location>
</feature>
<sequence length="881" mass="101543">MDMPKLESKDKDLSSLDFSQASNMPPTDNDYDLRRASTPPSGMGISECNFADINNLEHCAKYLNQTLVTFGFPASLDLFAHDPVSIARTCNCVYALLQQRQRDIEFRESTNEQRQRLLSDISRLEAKVERLESQLQVKDREIATITREEAKATAALKAQIDKLQKERDEFQRMVLGNQQVRTQQIYEMKKKEKEYIKLQERLNQVMMEKKKESRSGMEIMNLLQKEGRQRGTWNGKKTDNDFYKKIVDAYEAKNQELAAENADLRALLRSMQSMENIIYFAVGFKSFDIEKISGTTGIWYEWTERNRKTITRTSFSKRSMEWIVQILREASKTQGNIVRKWKKTEALSEIFCARNYNKFGRYISLINLRGKRKSVLIIPEMTLNFGWVDIAEKLTRFISTHRMKNVIEEYRLTDSNIPYAEIVRSFKWANRDGKDSKVEFTVKNGGVISIKDSLITQNEILKRSLVGEFNASVVLSEVRRWASSLWKQAHGLNIYEMGNGMFLFEFNSKMTAEQVMEGDWHWLKTPIRLQWWNPLSGTIEKKNGPDTTWVKIVGLPLHLWTHKVFKSIGDHCGGWVETEEETSIRNHLKWARLRIRGDGSNIPREIKIENGGLVFTMQIWVETPVKVEAGEDKQNRSFNQQILGDNPMGKREILGPKESLGHNPTEVNLTPLILKGKSREAHEDSLSGLKNIKELASQFLEAFRAWEFSPDLNVTENMASQVASEENSLMQAKEWIESSINNDMSRRAENEYISMDQTPPETRETDLQIQQILDAEPVAMQNLAESETTETEAPSWVNSHILELSNTYGVAFEGFEKETLALLMRIDERKSMLDNKGKEITTTTPKSRGIGKNELKNLQSSLNKEVDGIRNRGRVLSLTFK</sequence>
<evidence type="ECO:0000256" key="3">
    <source>
        <dbReference type="SAM" id="Coils"/>
    </source>
</evidence>
<dbReference type="InterPro" id="IPR021622">
    <property type="entry name" value="Afadin/alpha-actinin-bd"/>
</dbReference>
<feature type="compositionally biased region" description="Basic and acidic residues" evidence="4">
    <location>
        <begin position="1"/>
        <end position="14"/>
    </location>
</feature>
<evidence type="ECO:0000256" key="2">
    <source>
        <dbReference type="ARBA" id="ARBA00023054"/>
    </source>
</evidence>
<accession>A0AAF0RB94</accession>
<dbReference type="EMBL" id="CP133618">
    <property type="protein sequence ID" value="WMV37217.1"/>
    <property type="molecule type" value="Genomic_DNA"/>
</dbReference>
<dbReference type="PANTHER" id="PTHR47057:SF1">
    <property type="entry name" value="AFADIN_ALPHA-ACTININ-BINDING PROTEIN"/>
    <property type="match status" value="1"/>
</dbReference>
<reference evidence="6" key="1">
    <citation type="submission" date="2023-08" db="EMBL/GenBank/DDBJ databases">
        <title>A de novo genome assembly of Solanum verrucosum Schlechtendal, a Mexican diploid species geographically isolated from the other diploid A-genome species in potato relatives.</title>
        <authorList>
            <person name="Hosaka K."/>
        </authorList>
    </citation>
    <scope>NUCLEOTIDE SEQUENCE</scope>
    <source>
        <tissue evidence="6">Young leaves</tissue>
    </source>
</reference>
<evidence type="ECO:0000259" key="5">
    <source>
        <dbReference type="Pfam" id="PF14111"/>
    </source>
</evidence>
<evidence type="ECO:0000256" key="1">
    <source>
        <dbReference type="ARBA" id="ARBA00009291"/>
    </source>
</evidence>
<organism evidence="6 7">
    <name type="scientific">Solanum verrucosum</name>
    <dbReference type="NCBI Taxonomy" id="315347"/>
    <lineage>
        <taxon>Eukaryota</taxon>
        <taxon>Viridiplantae</taxon>
        <taxon>Streptophyta</taxon>
        <taxon>Embryophyta</taxon>
        <taxon>Tracheophyta</taxon>
        <taxon>Spermatophyta</taxon>
        <taxon>Magnoliopsida</taxon>
        <taxon>eudicotyledons</taxon>
        <taxon>Gunneridae</taxon>
        <taxon>Pentapetalae</taxon>
        <taxon>asterids</taxon>
        <taxon>lamiids</taxon>
        <taxon>Solanales</taxon>
        <taxon>Solanaceae</taxon>
        <taxon>Solanoideae</taxon>
        <taxon>Solaneae</taxon>
        <taxon>Solanum</taxon>
    </lineage>
</organism>
<evidence type="ECO:0000313" key="6">
    <source>
        <dbReference type="EMBL" id="WMV37217.1"/>
    </source>
</evidence>
<name>A0AAF0RB94_SOLVR</name>
<dbReference type="Pfam" id="PF14111">
    <property type="entry name" value="DUF4283"/>
    <property type="match status" value="1"/>
</dbReference>
<comment type="similarity">
    <text evidence="1">Belongs to the ADIP family.</text>
</comment>
<evidence type="ECO:0000256" key="4">
    <source>
        <dbReference type="SAM" id="MobiDB-lite"/>
    </source>
</evidence>
<dbReference type="AlphaFoldDB" id="A0AAF0RB94"/>